<sequence length="87" mass="9504">MARDDLVLRIKAAAITVELEQLRSQRLGLRPINTFRRHRGWVIPLCGFTAGAIAGSASGRASVSALLSTGFAAIRLQPYVVRFLKII</sequence>
<comment type="caution">
    <text evidence="1">The sequence shown here is derived from an EMBL/GenBank/DDBJ whole genome shotgun (WGS) entry which is preliminary data.</text>
</comment>
<name>A0A0F9W8K0_9ZZZZ</name>
<organism evidence="1">
    <name type="scientific">marine sediment metagenome</name>
    <dbReference type="NCBI Taxonomy" id="412755"/>
    <lineage>
        <taxon>unclassified sequences</taxon>
        <taxon>metagenomes</taxon>
        <taxon>ecological metagenomes</taxon>
    </lineage>
</organism>
<evidence type="ECO:0000313" key="1">
    <source>
        <dbReference type="EMBL" id="KKO12745.1"/>
    </source>
</evidence>
<proteinExistence type="predicted"/>
<reference evidence="1" key="1">
    <citation type="journal article" date="2015" name="Nature">
        <title>Complex archaea that bridge the gap between prokaryotes and eukaryotes.</title>
        <authorList>
            <person name="Spang A."/>
            <person name="Saw J.H."/>
            <person name="Jorgensen S.L."/>
            <person name="Zaremba-Niedzwiedzka K."/>
            <person name="Martijn J."/>
            <person name="Lind A.E."/>
            <person name="van Eijk R."/>
            <person name="Schleper C."/>
            <person name="Guy L."/>
            <person name="Ettema T.J."/>
        </authorList>
    </citation>
    <scope>NUCLEOTIDE SEQUENCE</scope>
</reference>
<dbReference type="EMBL" id="LAZR01000001">
    <property type="protein sequence ID" value="KKO12745.1"/>
    <property type="molecule type" value="Genomic_DNA"/>
</dbReference>
<dbReference type="AlphaFoldDB" id="A0A0F9W8K0"/>
<gene>
    <name evidence="1" type="ORF">LCGC14_0007620</name>
</gene>
<protein>
    <submittedName>
        <fullName evidence="1">Uncharacterized protein</fullName>
    </submittedName>
</protein>
<accession>A0A0F9W8K0</accession>